<proteinExistence type="inferred from homology"/>
<feature type="domain" description="Thiolase-like protein type 1 additional C-terminal" evidence="4">
    <location>
        <begin position="423"/>
        <end position="497"/>
    </location>
</feature>
<dbReference type="InterPro" id="IPR040771">
    <property type="entry name" value="TLP1_add_C"/>
</dbReference>
<dbReference type="OrthoDB" id="4470569at2"/>
<dbReference type="Proteomes" id="UP000013063">
    <property type="component" value="Unassembled WGS sequence"/>
</dbReference>
<evidence type="ECO:0000256" key="1">
    <source>
        <dbReference type="ARBA" id="ARBA00010982"/>
    </source>
</evidence>
<dbReference type="STRING" id="1292034.OR37_01995"/>
<dbReference type="PATRIC" id="fig|1292034.3.peg.1982"/>
<dbReference type="Gene3D" id="2.40.50.840">
    <property type="match status" value="1"/>
</dbReference>
<organism evidence="5 6">
    <name type="scientific">Caulobacter vibrioides OR37</name>
    <dbReference type="NCBI Taxonomy" id="1292034"/>
    <lineage>
        <taxon>Bacteria</taxon>
        <taxon>Pseudomonadati</taxon>
        <taxon>Pseudomonadota</taxon>
        <taxon>Alphaproteobacteria</taxon>
        <taxon>Caulobacterales</taxon>
        <taxon>Caulobacteraceae</taxon>
        <taxon>Caulobacter</taxon>
    </lineage>
</organism>
<dbReference type="AlphaFoldDB" id="R0E9Q9"/>
<keyword evidence="6" id="KW-1185">Reference proteome</keyword>
<dbReference type="Pfam" id="PF18313">
    <property type="entry name" value="TLP1_add_C"/>
    <property type="match status" value="1"/>
</dbReference>
<dbReference type="PANTHER" id="PTHR18919:SF139">
    <property type="entry name" value="THIOLASE-LIKE PROTEIN TYPE 1 ADDITIONAL C-TERMINAL DOMAIN-CONTAINING PROTEIN"/>
    <property type="match status" value="1"/>
</dbReference>
<evidence type="ECO:0000256" key="3">
    <source>
        <dbReference type="ARBA" id="ARBA00023315"/>
    </source>
</evidence>
<comment type="caution">
    <text evidence="5">The sequence shown here is derived from an EMBL/GenBank/DDBJ whole genome shotgun (WGS) entry which is preliminary data.</text>
</comment>
<accession>R0E9Q9</accession>
<dbReference type="SUPFAM" id="SSF53901">
    <property type="entry name" value="Thiolase-like"/>
    <property type="match status" value="1"/>
</dbReference>
<name>R0E9Q9_CAUVI</name>
<dbReference type="eggNOG" id="COG0183">
    <property type="taxonomic scope" value="Bacteria"/>
</dbReference>
<keyword evidence="2 5" id="KW-0808">Transferase</keyword>
<protein>
    <submittedName>
        <fullName evidence="5">Acetyl-CoA acetyltransferase</fullName>
    </submittedName>
</protein>
<dbReference type="PANTHER" id="PTHR18919">
    <property type="entry name" value="ACETYL-COA C-ACYLTRANSFERASE"/>
    <property type="match status" value="1"/>
</dbReference>
<sequence length="506" mass="53834">MTHDDETRIPVVIGVGQINDRADSGAEGLDSLGLMAAAARAAGDDAGEGALARIDWLGIVSQISFPRYAGRLATLLSDALGLKPGRAHETPMPTGDSPVLLINQAANAIGRGEASVALIVGAEALRTASRRVAEAAAREGAPLAKSGPLGARKPAEPKMRHRYGLVSPTDIYPLYENAARPVYGQTLAEGQAETGVIWSALSEVAATNPAAWIHKARMPEEILAADADNRPIAFPYNKLMVANASVNQGAAVIVTSLAVARALNTPDERLIYVGRGAAAHEDDDPLVRPRFDQSVSMAVSLERALAFNALTVEDLDHVELYSCFPCVPKMARRILGWPAERPASVFGGLTFGGGPIGNYMTHAAASMVERLRREGVNGLLFANGGYATHNHTLLLTRRPQPAGTFPQDFDVQAEADRRRGALTPIDEAYAGPARIETYTVLYDREGAPRLGVVIGRADDGRRVIGRVPSTDAETIAFLTDGVTEPVGRRGLVVRDGETNRWIQALV</sequence>
<evidence type="ECO:0000259" key="4">
    <source>
        <dbReference type="Pfam" id="PF18313"/>
    </source>
</evidence>
<evidence type="ECO:0000313" key="5">
    <source>
        <dbReference type="EMBL" id="ENZ82183.1"/>
    </source>
</evidence>
<dbReference type="EMBL" id="APMP01000009">
    <property type="protein sequence ID" value="ENZ82183.1"/>
    <property type="molecule type" value="Genomic_DNA"/>
</dbReference>
<keyword evidence="3" id="KW-0012">Acyltransferase</keyword>
<dbReference type="RefSeq" id="WP_004618823.1">
    <property type="nucleotide sequence ID" value="NZ_APMP01000009.1"/>
</dbReference>
<dbReference type="GO" id="GO:0016746">
    <property type="term" value="F:acyltransferase activity"/>
    <property type="evidence" value="ECO:0007669"/>
    <property type="project" value="UniProtKB-KW"/>
</dbReference>
<comment type="similarity">
    <text evidence="1">Belongs to the thiolase-like superfamily. Thiolase family.</text>
</comment>
<dbReference type="InterPro" id="IPR016039">
    <property type="entry name" value="Thiolase-like"/>
</dbReference>
<dbReference type="Gene3D" id="3.40.47.10">
    <property type="match status" value="1"/>
</dbReference>
<evidence type="ECO:0000313" key="6">
    <source>
        <dbReference type="Proteomes" id="UP000013063"/>
    </source>
</evidence>
<gene>
    <name evidence="5" type="ORF">OR37_01995</name>
</gene>
<evidence type="ECO:0000256" key="2">
    <source>
        <dbReference type="ARBA" id="ARBA00022679"/>
    </source>
</evidence>
<reference evidence="5 6" key="1">
    <citation type="journal article" date="2013" name="Genome Announc.">
        <title>Draft Genome Sequence for Caulobacter sp. Strain OR37, a Bacterium Tolerant to Heavy Metals.</title>
        <authorList>
            <person name="Utturkar S.M."/>
            <person name="Bollmann A."/>
            <person name="Brzoska R.M."/>
            <person name="Klingeman D.M."/>
            <person name="Epstein S.E."/>
            <person name="Palumbo A.V."/>
            <person name="Brown S.D."/>
        </authorList>
    </citation>
    <scope>NUCLEOTIDE SEQUENCE [LARGE SCALE GENOMIC DNA]</scope>
    <source>
        <strain evidence="5 6">OR37</strain>
    </source>
</reference>